<dbReference type="Proteomes" id="UP001390339">
    <property type="component" value="Unassembled WGS sequence"/>
</dbReference>
<feature type="region of interest" description="Disordered" evidence="1">
    <location>
        <begin position="1"/>
        <end position="104"/>
    </location>
</feature>
<reference evidence="2 3" key="1">
    <citation type="journal article" date="2024" name="IMA Fungus">
        <title>Apiospora arundinis, a panoply of carbohydrate-active enzymes and secondary metabolites.</title>
        <authorList>
            <person name="Sorensen T."/>
            <person name="Petersen C."/>
            <person name="Muurmann A.T."/>
            <person name="Christiansen J.V."/>
            <person name="Brundto M.L."/>
            <person name="Overgaard C.K."/>
            <person name="Boysen A.T."/>
            <person name="Wollenberg R.D."/>
            <person name="Larsen T.O."/>
            <person name="Sorensen J.L."/>
            <person name="Nielsen K.L."/>
            <person name="Sondergaard T.E."/>
        </authorList>
    </citation>
    <scope>NUCLEOTIDE SEQUENCE [LARGE SCALE GENOMIC DNA]</scope>
    <source>
        <strain evidence="2 3">AAU 773</strain>
    </source>
</reference>
<evidence type="ECO:0000313" key="3">
    <source>
        <dbReference type="Proteomes" id="UP001390339"/>
    </source>
</evidence>
<feature type="compositionally biased region" description="Basic and acidic residues" evidence="1">
    <location>
        <begin position="32"/>
        <end position="42"/>
    </location>
</feature>
<proteinExistence type="predicted"/>
<name>A0ABR2J603_9PEZI</name>
<dbReference type="EMBL" id="JAPCWZ010000003">
    <property type="protein sequence ID" value="KAK8873104.1"/>
    <property type="molecule type" value="Genomic_DNA"/>
</dbReference>
<organism evidence="2 3">
    <name type="scientific">Apiospora arundinis</name>
    <dbReference type="NCBI Taxonomy" id="335852"/>
    <lineage>
        <taxon>Eukaryota</taxon>
        <taxon>Fungi</taxon>
        <taxon>Dikarya</taxon>
        <taxon>Ascomycota</taxon>
        <taxon>Pezizomycotina</taxon>
        <taxon>Sordariomycetes</taxon>
        <taxon>Xylariomycetidae</taxon>
        <taxon>Amphisphaeriales</taxon>
        <taxon>Apiosporaceae</taxon>
        <taxon>Apiospora</taxon>
    </lineage>
</organism>
<feature type="compositionally biased region" description="Polar residues" evidence="1">
    <location>
        <begin position="200"/>
        <end position="214"/>
    </location>
</feature>
<feature type="compositionally biased region" description="Basic and acidic residues" evidence="1">
    <location>
        <begin position="234"/>
        <end position="250"/>
    </location>
</feature>
<keyword evidence="3" id="KW-1185">Reference proteome</keyword>
<sequence length="250" mass="28080">MPIRNPFATLVTRRPGNDENLRPELLQPTTKDSSHPGFERVDTVGSKASSALSIRSAKSHDNGDYKMSVVNDSGVYLPPSPSEEKGLWPRRPAVQSRTSMDTRSSIGDIEHFSISRESFDSYRRSFDISARSPVIVHDAPRQSLDSSRFPRMPRSAMRDRFFDPEPPTAEEGFEEVGLNDEQKQQSQQPARKRGFFSKFSDATETNTHNHTQGMSRFIPGRKRAQSGQGAELGNIERPKSSHSQDGEEMQ</sequence>
<evidence type="ECO:0000313" key="2">
    <source>
        <dbReference type="EMBL" id="KAK8873104.1"/>
    </source>
</evidence>
<accession>A0ABR2J603</accession>
<gene>
    <name evidence="2" type="ORF">PGQ11_003618</name>
</gene>
<feature type="compositionally biased region" description="Polar residues" evidence="1">
    <location>
        <begin position="95"/>
        <end position="104"/>
    </location>
</feature>
<feature type="region of interest" description="Disordered" evidence="1">
    <location>
        <begin position="141"/>
        <end position="250"/>
    </location>
</feature>
<protein>
    <submittedName>
        <fullName evidence="2">Uncharacterized protein</fullName>
    </submittedName>
</protein>
<comment type="caution">
    <text evidence="2">The sequence shown here is derived from an EMBL/GenBank/DDBJ whole genome shotgun (WGS) entry which is preliminary data.</text>
</comment>
<evidence type="ECO:0000256" key="1">
    <source>
        <dbReference type="SAM" id="MobiDB-lite"/>
    </source>
</evidence>